<dbReference type="InterPro" id="IPR001782">
    <property type="entry name" value="Flag_FlgI"/>
</dbReference>
<proteinExistence type="inferred from homology"/>
<evidence type="ECO:0000256" key="6">
    <source>
        <dbReference type="ARBA" id="ARBA00023143"/>
    </source>
</evidence>
<comment type="function">
    <text evidence="1 8">Assembles around the rod to form the L-ring and probably protects the motor/basal body from shearing forces during rotation.</text>
</comment>
<evidence type="ECO:0000256" key="4">
    <source>
        <dbReference type="ARBA" id="ARBA00022729"/>
    </source>
</evidence>
<protein>
    <recommendedName>
        <fullName evidence="3 8">Flagellar P-ring protein</fullName>
    </recommendedName>
    <alternativeName>
        <fullName evidence="7 8">Basal body P-ring protein</fullName>
    </alternativeName>
</protein>
<dbReference type="AlphaFoldDB" id="A0A0M7A0W6"/>
<gene>
    <name evidence="9" type="primary">flgI_1</name>
    <name evidence="8" type="synonym">flgI</name>
    <name evidence="9" type="ORF">LAX5112_01683</name>
</gene>
<evidence type="ECO:0000313" key="10">
    <source>
        <dbReference type="Proteomes" id="UP000053235"/>
    </source>
</evidence>
<dbReference type="GO" id="GO:0005198">
    <property type="term" value="F:structural molecule activity"/>
    <property type="evidence" value="ECO:0007669"/>
    <property type="project" value="InterPro"/>
</dbReference>
<name>A0A0M7A0W6_9HYPH</name>
<dbReference type="EMBL" id="CXWD01000005">
    <property type="protein sequence ID" value="CTQ68231.1"/>
    <property type="molecule type" value="Genomic_DNA"/>
</dbReference>
<dbReference type="Pfam" id="PF02119">
    <property type="entry name" value="FlgI"/>
    <property type="match status" value="1"/>
</dbReference>
<dbReference type="RefSeq" id="WP_082428976.1">
    <property type="nucleotide sequence ID" value="NZ_CXWD01000005.1"/>
</dbReference>
<keyword evidence="10" id="KW-1185">Reference proteome</keyword>
<evidence type="ECO:0000256" key="8">
    <source>
        <dbReference type="HAMAP-Rule" id="MF_00416"/>
    </source>
</evidence>
<dbReference type="PRINTS" id="PR01010">
    <property type="entry name" value="FLGPRINGFLGI"/>
</dbReference>
<evidence type="ECO:0000313" key="9">
    <source>
        <dbReference type="EMBL" id="CTQ68231.1"/>
    </source>
</evidence>
<comment type="subcellular location">
    <subcellularLocation>
        <location evidence="2 8">Bacterial flagellum basal body</location>
    </subcellularLocation>
</comment>
<dbReference type="GO" id="GO:0030288">
    <property type="term" value="C:outer membrane-bounded periplasmic space"/>
    <property type="evidence" value="ECO:0007669"/>
    <property type="project" value="InterPro"/>
</dbReference>
<dbReference type="GO" id="GO:0009428">
    <property type="term" value="C:bacterial-type flagellum basal body, distal rod, P ring"/>
    <property type="evidence" value="ECO:0007669"/>
    <property type="project" value="InterPro"/>
</dbReference>
<keyword evidence="4" id="KW-0732">Signal</keyword>
<dbReference type="Proteomes" id="UP000053235">
    <property type="component" value="Unassembled WGS sequence"/>
</dbReference>
<accession>A0A0M7A0W6</accession>
<evidence type="ECO:0000256" key="5">
    <source>
        <dbReference type="ARBA" id="ARBA00022764"/>
    </source>
</evidence>
<sequence>MRRLITYFENRATRVTLVAAALVGLQLAIAVQAVASSRIKDIADFEGIRENQLIGYGLVVGLNGTGDSLNNTPFTQQSLQAMLERLGVNTRNIPLNTDTVAAVMVTANLPPFSTQGTRIDVSVSALGDASSLQGGTLLVTPLVGADGEVYAIAQGSVAIGGFSAQGDAASIVRGVPTAGRIANGGLVERELDFKLASLTRVRLALRNPDLTTARRVALSINELIGMPTAEPVDPATVQLELPRQYDGNIVDLLTDIEQLIVEPDLAARVIIDENSGIIVMGQDVKVSMVAVAQGNLTVTIAETPEVVQPLPFANGQTAIAPRTDLNVNTDPDAKLAIVPNTVTLKQLVDGLNALGIGPRDMISILQAIKASGALQAEIEVL</sequence>
<comment type="similarity">
    <text evidence="8">Belongs to the FlgI family.</text>
</comment>
<evidence type="ECO:0000256" key="1">
    <source>
        <dbReference type="ARBA" id="ARBA00002591"/>
    </source>
</evidence>
<dbReference type="OrthoDB" id="9786431at2"/>
<dbReference type="STRING" id="388408.LAX5112_01683"/>
<dbReference type="PANTHER" id="PTHR30381:SF0">
    <property type="entry name" value="FLAGELLAR P-RING PROTEIN"/>
    <property type="match status" value="1"/>
</dbReference>
<keyword evidence="6 8" id="KW-0975">Bacterial flagellum</keyword>
<dbReference type="NCBIfam" id="NF003676">
    <property type="entry name" value="PRK05303.1"/>
    <property type="match status" value="1"/>
</dbReference>
<evidence type="ECO:0000256" key="7">
    <source>
        <dbReference type="ARBA" id="ARBA00032344"/>
    </source>
</evidence>
<reference evidence="10" key="1">
    <citation type="submission" date="2015-07" db="EMBL/GenBank/DDBJ databases">
        <authorList>
            <person name="Rodrigo-Torres Lidia"/>
            <person name="Arahal R.David."/>
        </authorList>
    </citation>
    <scope>NUCLEOTIDE SEQUENCE [LARGE SCALE GENOMIC DNA]</scope>
    <source>
        <strain evidence="10">CECT 5112</strain>
    </source>
</reference>
<evidence type="ECO:0000256" key="3">
    <source>
        <dbReference type="ARBA" id="ARBA00019515"/>
    </source>
</evidence>
<evidence type="ECO:0000256" key="2">
    <source>
        <dbReference type="ARBA" id="ARBA00004117"/>
    </source>
</evidence>
<dbReference type="HAMAP" id="MF_00416">
    <property type="entry name" value="FlgI"/>
    <property type="match status" value="1"/>
</dbReference>
<dbReference type="GO" id="GO:0071973">
    <property type="term" value="P:bacterial-type flagellum-dependent cell motility"/>
    <property type="evidence" value="ECO:0007669"/>
    <property type="project" value="InterPro"/>
</dbReference>
<dbReference type="PANTHER" id="PTHR30381">
    <property type="entry name" value="FLAGELLAR P-RING PERIPLASMIC PROTEIN FLGI"/>
    <property type="match status" value="1"/>
</dbReference>
<comment type="subunit">
    <text evidence="8">The basal body constitutes a major portion of the flagellar organelle and consists of four rings (L,P,S, and M) mounted on a central rod.</text>
</comment>
<keyword evidence="5" id="KW-0574">Periplasm</keyword>
<organism evidence="9 10">
    <name type="scientific">Roseibium alexandrii</name>
    <dbReference type="NCBI Taxonomy" id="388408"/>
    <lineage>
        <taxon>Bacteria</taxon>
        <taxon>Pseudomonadati</taxon>
        <taxon>Pseudomonadota</taxon>
        <taxon>Alphaproteobacteria</taxon>
        <taxon>Hyphomicrobiales</taxon>
        <taxon>Stappiaceae</taxon>
        <taxon>Roseibium</taxon>
    </lineage>
</organism>